<evidence type="ECO:0000313" key="1">
    <source>
        <dbReference type="EMBL" id="ODN71328.1"/>
    </source>
</evidence>
<dbReference type="InterPro" id="IPR011006">
    <property type="entry name" value="CheY-like_superfamily"/>
</dbReference>
<sequence length="53" mass="5939">MQPHILIVEDDPVIRQLVEKFLGESGLKVSSAATPGPWTRCSRPARSTWWCST</sequence>
<proteinExistence type="predicted"/>
<dbReference type="AlphaFoldDB" id="A0A1E3H4S3"/>
<gene>
    <name evidence="1" type="ORF">A6302_01364</name>
</gene>
<dbReference type="Gene3D" id="3.40.50.2300">
    <property type="match status" value="1"/>
</dbReference>
<accession>A0A1E3H4S3</accession>
<dbReference type="Proteomes" id="UP000094622">
    <property type="component" value="Unassembled WGS sequence"/>
</dbReference>
<dbReference type="EMBL" id="MCRJ01000024">
    <property type="protein sequence ID" value="ODN71328.1"/>
    <property type="molecule type" value="Genomic_DNA"/>
</dbReference>
<keyword evidence="2" id="KW-1185">Reference proteome</keyword>
<name>A0A1E3H4S3_9HYPH</name>
<organism evidence="1 2">
    <name type="scientific">Methylobrevis pamukkalensis</name>
    <dbReference type="NCBI Taxonomy" id="1439726"/>
    <lineage>
        <taxon>Bacteria</taxon>
        <taxon>Pseudomonadati</taxon>
        <taxon>Pseudomonadota</taxon>
        <taxon>Alphaproteobacteria</taxon>
        <taxon>Hyphomicrobiales</taxon>
        <taxon>Pleomorphomonadaceae</taxon>
        <taxon>Methylobrevis</taxon>
    </lineage>
</organism>
<protein>
    <submittedName>
        <fullName evidence="1">Uncharacterized protein</fullName>
    </submittedName>
</protein>
<evidence type="ECO:0000313" key="2">
    <source>
        <dbReference type="Proteomes" id="UP000094622"/>
    </source>
</evidence>
<reference evidence="1 2" key="1">
    <citation type="submission" date="2016-07" db="EMBL/GenBank/DDBJ databases">
        <title>Draft Genome Sequence of Methylobrevis pamukkalensis PK2.</title>
        <authorList>
            <person name="Vasilenko O.V."/>
            <person name="Doronina N.V."/>
            <person name="Shmareva M.N."/>
            <person name="Tarlachkov S.V."/>
            <person name="Mustakhimov I."/>
            <person name="Trotsenko Y.A."/>
        </authorList>
    </citation>
    <scope>NUCLEOTIDE SEQUENCE [LARGE SCALE GENOMIC DNA]</scope>
    <source>
        <strain evidence="1 2">PK2</strain>
    </source>
</reference>
<comment type="caution">
    <text evidence="1">The sequence shown here is derived from an EMBL/GenBank/DDBJ whole genome shotgun (WGS) entry which is preliminary data.</text>
</comment>
<dbReference type="SUPFAM" id="SSF52172">
    <property type="entry name" value="CheY-like"/>
    <property type="match status" value="1"/>
</dbReference>